<name>A0ACC0N602_RHOML</name>
<accession>A0ACC0N602</accession>
<sequence>MTVCGSLLRVFFLQRNIELERDLPLLRPPKLVETSSVVVGTSPTGLDWRYVLWLLLHFDRMEDAENAKENSPRLASTAPLFSSENKDRSIDGAPPINKAENGKIEPDHKGSAIDVLKLLTEDEKSINGHNASVEDSDSIGAMQHLFDGAKVEQKDSHISEKDPETLETREEENVKGLPESILSPISEPRPTDVLNQSLEREDVINVHLQSNGTSNGLEKDLSIASTDKAGVLEPQNGENSSYNSEAKPKDGEDGFVQVDNITTLFASTSTGKDVENGRHVVSSNELAQPHVEVSSSAIEMPEAIDPSKHLKKVNLKIGQIDTAAPFESVKAAVSKFGGIVDWKAHKVQTVERRAVIEEELEKAQEEIPIYKNLSQAAEVAKSQALKQLDSTKRLIEELKLNLERAQTEEQQAKQDSELANLRVEELEQGIADESSVAAKAQLEVAKARYVAAVSELKTVKSELELLKKDNDSLSIEKDLAVKRAEEAVLVSKEVEKKVEELTIELINTKESLDSAHVAHLEVEERRSGLDMAKEHDILNWERELMVAEEELERLNQEILYTKDLKSKLDTASALLVVLKTELAAYMETKFENDEEGHPKGEGGEMEKRTHAEIQEAVALAQKQLEDVKLNVDKAIAEVNCLKEAALSLKSEIEMEKLEFANTMQREGMASVAVASLEAELTKTRSKIADLRMREGEARDRMVELPKQLKVAAQEADQAKSEAQTYREEFCKAKEEAEKAKSEATIMESRLAAAIKEIEAARASEKLALSAINALKESESAQTTNGEDPPAGVAISLEEYYELTKQAYDAEEEAKLRVANAISQIEVAKESELRTLKQMEKVGFEMAAQKEALEFALEKAEKAKEGKLLVEQELRKRRAENEERRKAGEPGNGGVNQPEDKKESNNFVQLPGTLLSTHQRSSLNASSVSNGETESSSEVKVPKKKKRSFFPRVFMFLARRKAHAAKSM</sequence>
<gene>
    <name evidence="1" type="ORF">RHMOL_Rhmol07G0294100</name>
</gene>
<reference evidence="1" key="1">
    <citation type="submission" date="2022-02" db="EMBL/GenBank/DDBJ databases">
        <title>Plant Genome Project.</title>
        <authorList>
            <person name="Zhang R.-G."/>
        </authorList>
    </citation>
    <scope>NUCLEOTIDE SEQUENCE</scope>
    <source>
        <strain evidence="1">AT1</strain>
    </source>
</reference>
<evidence type="ECO:0000313" key="2">
    <source>
        <dbReference type="Proteomes" id="UP001062846"/>
    </source>
</evidence>
<proteinExistence type="predicted"/>
<comment type="caution">
    <text evidence="1">The sequence shown here is derived from an EMBL/GenBank/DDBJ whole genome shotgun (WGS) entry which is preliminary data.</text>
</comment>
<keyword evidence="2" id="KW-1185">Reference proteome</keyword>
<protein>
    <submittedName>
        <fullName evidence="1">Uncharacterized protein</fullName>
    </submittedName>
</protein>
<evidence type="ECO:0000313" key="1">
    <source>
        <dbReference type="EMBL" id="KAI8548696.1"/>
    </source>
</evidence>
<organism evidence="1 2">
    <name type="scientific">Rhododendron molle</name>
    <name type="common">Chinese azalea</name>
    <name type="synonym">Azalea mollis</name>
    <dbReference type="NCBI Taxonomy" id="49168"/>
    <lineage>
        <taxon>Eukaryota</taxon>
        <taxon>Viridiplantae</taxon>
        <taxon>Streptophyta</taxon>
        <taxon>Embryophyta</taxon>
        <taxon>Tracheophyta</taxon>
        <taxon>Spermatophyta</taxon>
        <taxon>Magnoliopsida</taxon>
        <taxon>eudicotyledons</taxon>
        <taxon>Gunneridae</taxon>
        <taxon>Pentapetalae</taxon>
        <taxon>asterids</taxon>
        <taxon>Ericales</taxon>
        <taxon>Ericaceae</taxon>
        <taxon>Ericoideae</taxon>
        <taxon>Rhodoreae</taxon>
        <taxon>Rhododendron</taxon>
    </lineage>
</organism>
<dbReference type="Proteomes" id="UP001062846">
    <property type="component" value="Chromosome 7"/>
</dbReference>
<dbReference type="EMBL" id="CM046394">
    <property type="protein sequence ID" value="KAI8548696.1"/>
    <property type="molecule type" value="Genomic_DNA"/>
</dbReference>